<dbReference type="SUPFAM" id="SSF52096">
    <property type="entry name" value="ClpP/crotonase"/>
    <property type="match status" value="1"/>
</dbReference>
<comment type="caution">
    <text evidence="2">The sequence shown here is derived from an EMBL/GenBank/DDBJ whole genome shotgun (WGS) entry which is preliminary data.</text>
</comment>
<accession>A0A9W6EVX2</accession>
<dbReference type="PANTHER" id="PTHR42964:SF1">
    <property type="entry name" value="POLYKETIDE BIOSYNTHESIS ENOYL-COA HYDRATASE PKSH-RELATED"/>
    <property type="match status" value="1"/>
</dbReference>
<dbReference type="EMBL" id="BRVP01000018">
    <property type="protein sequence ID" value="GLB53481.1"/>
    <property type="molecule type" value="Genomic_DNA"/>
</dbReference>
<dbReference type="InterPro" id="IPR001753">
    <property type="entry name" value="Enoyl-CoA_hydra/iso"/>
</dbReference>
<dbReference type="RefSeq" id="WP_281755468.1">
    <property type="nucleotide sequence ID" value="NZ_BRVP01000018.1"/>
</dbReference>
<reference evidence="2" key="1">
    <citation type="submission" date="2022-07" db="EMBL/GenBank/DDBJ databases">
        <title>Taxonomy of Novel Oxalotrophic and Methylotrophic Bacteria.</title>
        <authorList>
            <person name="Sahin N."/>
            <person name="Tani A."/>
        </authorList>
    </citation>
    <scope>NUCLEOTIDE SEQUENCE</scope>
    <source>
        <strain evidence="2">AM327</strain>
    </source>
</reference>
<evidence type="ECO:0000256" key="1">
    <source>
        <dbReference type="ARBA" id="ARBA00005254"/>
    </source>
</evidence>
<dbReference type="Proteomes" id="UP001143545">
    <property type="component" value="Unassembled WGS sequence"/>
</dbReference>
<dbReference type="AlphaFoldDB" id="A0A9W6EVX2"/>
<dbReference type="CDD" id="cd06558">
    <property type="entry name" value="crotonase-like"/>
    <property type="match status" value="1"/>
</dbReference>
<dbReference type="PANTHER" id="PTHR42964">
    <property type="entry name" value="ENOYL-COA HYDRATASE"/>
    <property type="match status" value="1"/>
</dbReference>
<name>A0A9W6EVX2_9FLAO</name>
<dbReference type="GO" id="GO:0003824">
    <property type="term" value="F:catalytic activity"/>
    <property type="evidence" value="ECO:0007669"/>
    <property type="project" value="UniProtKB-ARBA"/>
</dbReference>
<proteinExistence type="inferred from homology"/>
<dbReference type="Gene3D" id="3.90.226.10">
    <property type="entry name" value="2-enoyl-CoA Hydratase, Chain A, domain 1"/>
    <property type="match status" value="1"/>
</dbReference>
<comment type="similarity">
    <text evidence="1">Belongs to the enoyl-CoA hydratase/isomerase family.</text>
</comment>
<keyword evidence="3" id="KW-1185">Reference proteome</keyword>
<evidence type="ECO:0000313" key="2">
    <source>
        <dbReference type="EMBL" id="GLB53481.1"/>
    </source>
</evidence>
<sequence length="252" mass="27031">MNGTVTTTVENTIATITFGHPAGNSFPIALLKRLISAIEDVSIDKTISVLILQSEGDRAFCGGASFDELLALNTLEDAIAFFSGFAGVLNAMRTSTKLIIGKVQGKTVGGGVGIIAACDYVIATEAAHVKLSEFTIGIGPFVIAPAVDRKIGKTALAELTLNALEWKSAQWALEKGLYTKVVPTLADADKEIAMLSEQLAVYNIKALRAMKHTLWKGTEDWEEMLVYNAEISARLVLSPYTKNALAKIKNNK</sequence>
<dbReference type="InterPro" id="IPR051683">
    <property type="entry name" value="Enoyl-CoA_Hydratase/Isomerase"/>
</dbReference>
<organism evidence="2 3">
    <name type="scientific">Neptunitalea chrysea</name>
    <dbReference type="NCBI Taxonomy" id="1647581"/>
    <lineage>
        <taxon>Bacteria</taxon>
        <taxon>Pseudomonadati</taxon>
        <taxon>Bacteroidota</taxon>
        <taxon>Flavobacteriia</taxon>
        <taxon>Flavobacteriales</taxon>
        <taxon>Flavobacteriaceae</taxon>
        <taxon>Neptunitalea</taxon>
    </lineage>
</organism>
<dbReference type="InterPro" id="IPR029045">
    <property type="entry name" value="ClpP/crotonase-like_dom_sf"/>
</dbReference>
<dbReference type="Pfam" id="PF00378">
    <property type="entry name" value="ECH_1"/>
    <property type="match status" value="1"/>
</dbReference>
<evidence type="ECO:0000313" key="3">
    <source>
        <dbReference type="Proteomes" id="UP001143545"/>
    </source>
</evidence>
<gene>
    <name evidence="2" type="ORF">NBRC110019_25220</name>
</gene>
<protein>
    <submittedName>
        <fullName evidence="2">Enoyl-CoA hydratase</fullName>
    </submittedName>
</protein>